<evidence type="ECO:0000256" key="4">
    <source>
        <dbReference type="ARBA" id="ARBA00022840"/>
    </source>
</evidence>
<evidence type="ECO:0000313" key="7">
    <source>
        <dbReference type="Proteomes" id="UP000023268"/>
    </source>
</evidence>
<dbReference type="Proteomes" id="UP000023268">
    <property type="component" value="Unassembled WGS sequence"/>
</dbReference>
<dbReference type="AlphaFoldDB" id="A0A016XGZ9"/>
<keyword evidence="3" id="KW-0547">Nucleotide-binding</keyword>
<dbReference type="eggNOG" id="COG0411">
    <property type="taxonomic scope" value="Bacteria"/>
</dbReference>
<dbReference type="SMART" id="SM00382">
    <property type="entry name" value="AAA"/>
    <property type="match status" value="1"/>
</dbReference>
<dbReference type="GO" id="GO:0005524">
    <property type="term" value="F:ATP binding"/>
    <property type="evidence" value="ECO:0007669"/>
    <property type="project" value="UniProtKB-KW"/>
</dbReference>
<evidence type="ECO:0000259" key="5">
    <source>
        <dbReference type="PROSITE" id="PS50893"/>
    </source>
</evidence>
<keyword evidence="2" id="KW-0472">Membrane</keyword>
<dbReference type="InterPro" id="IPR051120">
    <property type="entry name" value="ABC_AA/LPS_Transport"/>
</dbReference>
<sequence length="269" mass="29229">MSVSSDIVQNGATSGAAAEVVLSAQGLVKRFGGITATGNVSLDLKRGARHALIGPNGAGKTTLINLLTGVLDPTEGRILLEGQDITRLAPHQRVRRGMVRTFQINQLFDSLTPLQTLALTVSQHRGLGTRWWQPLGRDPQVVERCEQLLEQFRLTEVMNQRTDVLAYGKRRLLEIAIALACEPRVLLLDEPVAGVPAGEREELLQTVAALPADVSVLLIEHDMDLVFSFAKRMTVLVNGTVLIEGNPDEIANDPRVKEVYLGHAEGSHA</sequence>
<dbReference type="PANTHER" id="PTHR45772">
    <property type="entry name" value="CONSERVED COMPONENT OF ABC TRANSPORTER FOR NATURAL AMINO ACIDS-RELATED"/>
    <property type="match status" value="1"/>
</dbReference>
<proteinExistence type="predicted"/>
<dbReference type="Gene3D" id="3.40.50.300">
    <property type="entry name" value="P-loop containing nucleotide triphosphate hydrolases"/>
    <property type="match status" value="1"/>
</dbReference>
<dbReference type="Pfam" id="PF00005">
    <property type="entry name" value="ABC_tran"/>
    <property type="match status" value="1"/>
</dbReference>
<keyword evidence="4" id="KW-0067">ATP-binding</keyword>
<dbReference type="GO" id="GO:0005886">
    <property type="term" value="C:plasma membrane"/>
    <property type="evidence" value="ECO:0007669"/>
    <property type="project" value="TreeGrafter"/>
</dbReference>
<dbReference type="EMBL" id="JEMG01000001">
    <property type="protein sequence ID" value="EYC50852.1"/>
    <property type="molecule type" value="Genomic_DNA"/>
</dbReference>
<feature type="domain" description="ABC transporter" evidence="5">
    <location>
        <begin position="22"/>
        <end position="263"/>
    </location>
</feature>
<evidence type="ECO:0000256" key="3">
    <source>
        <dbReference type="ARBA" id="ARBA00022741"/>
    </source>
</evidence>
<dbReference type="CDD" id="cd03219">
    <property type="entry name" value="ABC_Mj1267_LivG_branched"/>
    <property type="match status" value="1"/>
</dbReference>
<dbReference type="PANTHER" id="PTHR45772:SF2">
    <property type="entry name" value="ABC TRANSPORTER ATP-BINDING PROTEIN"/>
    <property type="match status" value="1"/>
</dbReference>
<dbReference type="PROSITE" id="PS50893">
    <property type="entry name" value="ABC_TRANSPORTER_2"/>
    <property type="match status" value="1"/>
</dbReference>
<protein>
    <submittedName>
        <fullName evidence="6">Hemolysin III</fullName>
    </submittedName>
</protein>
<dbReference type="InterPro" id="IPR003439">
    <property type="entry name" value="ABC_transporter-like_ATP-bd"/>
</dbReference>
<organism evidence="6 7">
    <name type="scientific">Hylemonella gracilis str. Niagara R</name>
    <dbReference type="NCBI Taxonomy" id="1458275"/>
    <lineage>
        <taxon>Bacteria</taxon>
        <taxon>Pseudomonadati</taxon>
        <taxon>Pseudomonadota</taxon>
        <taxon>Betaproteobacteria</taxon>
        <taxon>Burkholderiales</taxon>
        <taxon>Comamonadaceae</taxon>
        <taxon>Hylemonella</taxon>
    </lineage>
</organism>
<dbReference type="Pfam" id="PF12399">
    <property type="entry name" value="BCA_ABC_TP_C"/>
    <property type="match status" value="1"/>
</dbReference>
<dbReference type="SUPFAM" id="SSF52540">
    <property type="entry name" value="P-loop containing nucleoside triphosphate hydrolases"/>
    <property type="match status" value="1"/>
</dbReference>
<comment type="caution">
    <text evidence="6">The sequence shown here is derived from an EMBL/GenBank/DDBJ whole genome shotgun (WGS) entry which is preliminary data.</text>
</comment>
<evidence type="ECO:0000256" key="1">
    <source>
        <dbReference type="ARBA" id="ARBA00022448"/>
    </source>
</evidence>
<keyword evidence="1" id="KW-0813">Transport</keyword>
<reference evidence="6 7" key="1">
    <citation type="submission" date="2014-02" db="EMBL/GenBank/DDBJ databases">
        <title>Draft Genome of Hylemonella gracilis isolated from the Niagara River.</title>
        <authorList>
            <person name="Pawlowski D.R."/>
            <person name="Koudelka G.B."/>
        </authorList>
    </citation>
    <scope>NUCLEOTIDE SEQUENCE [LARGE SCALE GENOMIC DNA]</scope>
    <source>
        <strain evidence="6 7">Niagara R</strain>
    </source>
</reference>
<evidence type="ECO:0000313" key="6">
    <source>
        <dbReference type="EMBL" id="EYC50852.1"/>
    </source>
</evidence>
<evidence type="ECO:0000256" key="2">
    <source>
        <dbReference type="ARBA" id="ARBA00022475"/>
    </source>
</evidence>
<dbReference type="InterPro" id="IPR032823">
    <property type="entry name" value="BCA_ABC_TP_C"/>
</dbReference>
<gene>
    <name evidence="6" type="ORF">AZ34_07060</name>
</gene>
<dbReference type="InterPro" id="IPR027417">
    <property type="entry name" value="P-loop_NTPase"/>
</dbReference>
<dbReference type="InterPro" id="IPR003593">
    <property type="entry name" value="AAA+_ATPase"/>
</dbReference>
<dbReference type="STRING" id="1458275.AZ34_07060"/>
<dbReference type="GO" id="GO:0016887">
    <property type="term" value="F:ATP hydrolysis activity"/>
    <property type="evidence" value="ECO:0007669"/>
    <property type="project" value="InterPro"/>
</dbReference>
<dbReference type="OrthoDB" id="9781337at2"/>
<accession>A0A016XGZ9</accession>
<name>A0A016XGZ9_9BURK</name>
<dbReference type="RefSeq" id="WP_051509590.1">
    <property type="nucleotide sequence ID" value="NZ_JEMG01000001.1"/>
</dbReference>
<keyword evidence="2" id="KW-1003">Cell membrane</keyword>